<protein>
    <recommendedName>
        <fullName evidence="4">Transposase</fullName>
    </recommendedName>
</protein>
<feature type="compositionally biased region" description="Basic residues" evidence="1">
    <location>
        <begin position="50"/>
        <end position="62"/>
    </location>
</feature>
<evidence type="ECO:0000313" key="2">
    <source>
        <dbReference type="EMBL" id="MBM7058448.1"/>
    </source>
</evidence>
<dbReference type="EMBL" id="JAFEUF010000325">
    <property type="protein sequence ID" value="MBM7058448.1"/>
    <property type="molecule type" value="Genomic_DNA"/>
</dbReference>
<evidence type="ECO:0000256" key="1">
    <source>
        <dbReference type="SAM" id="MobiDB-lite"/>
    </source>
</evidence>
<gene>
    <name evidence="2" type="ORF">JS521_32715</name>
</gene>
<dbReference type="RefSeq" id="WP_205086528.1">
    <property type="nucleotide sequence ID" value="NZ_JAFEUF010000325.1"/>
</dbReference>
<proteinExistence type="predicted"/>
<reference evidence="2 3" key="1">
    <citation type="submission" date="2021-02" db="EMBL/GenBank/DDBJ databases">
        <title>Genome Streptomyces sp. RHZ10.</title>
        <authorList>
            <person name="Besaury L."/>
        </authorList>
    </citation>
    <scope>NUCLEOTIDE SEQUENCE [LARGE SCALE GENOMIC DNA]</scope>
    <source>
        <strain evidence="2 3">RHZ10</strain>
    </source>
</reference>
<organism evidence="2 3">
    <name type="scientific">Streptomyces durocortorensis</name>
    <dbReference type="NCBI Taxonomy" id="2811104"/>
    <lineage>
        <taxon>Bacteria</taxon>
        <taxon>Bacillati</taxon>
        <taxon>Actinomycetota</taxon>
        <taxon>Actinomycetes</taxon>
        <taxon>Kitasatosporales</taxon>
        <taxon>Streptomycetaceae</taxon>
        <taxon>Streptomyces</taxon>
    </lineage>
</organism>
<accession>A0ABS2I8E1</accession>
<dbReference type="Proteomes" id="UP000712045">
    <property type="component" value="Unassembled WGS sequence"/>
</dbReference>
<name>A0ABS2I8E1_9ACTN</name>
<sequence>MFARRRPPYQAVFRPHGVRRKGSRYEVAVPPRRQPHGTVVRLHDPGHGRPAGRRGSPSRHPTRAYGNGSRLPRTPCRRPAVKLLPLLTPPTHLT</sequence>
<comment type="caution">
    <text evidence="2">The sequence shown here is derived from an EMBL/GenBank/DDBJ whole genome shotgun (WGS) entry which is preliminary data.</text>
</comment>
<evidence type="ECO:0000313" key="3">
    <source>
        <dbReference type="Proteomes" id="UP000712045"/>
    </source>
</evidence>
<feature type="non-terminal residue" evidence="2">
    <location>
        <position position="94"/>
    </location>
</feature>
<keyword evidence="3" id="KW-1185">Reference proteome</keyword>
<evidence type="ECO:0008006" key="4">
    <source>
        <dbReference type="Google" id="ProtNLM"/>
    </source>
</evidence>
<feature type="region of interest" description="Disordered" evidence="1">
    <location>
        <begin position="32"/>
        <end position="80"/>
    </location>
</feature>